<gene>
    <name evidence="4" type="ORF">M011DRAFT_174570</name>
</gene>
<proteinExistence type="predicted"/>
<dbReference type="EMBL" id="MU006563">
    <property type="protein sequence ID" value="KAF2750571.1"/>
    <property type="molecule type" value="Genomic_DNA"/>
</dbReference>
<evidence type="ECO:0000313" key="5">
    <source>
        <dbReference type="Proteomes" id="UP000799440"/>
    </source>
</evidence>
<dbReference type="CDD" id="cd02440">
    <property type="entry name" value="AdoMet_MTases"/>
    <property type="match status" value="1"/>
</dbReference>
<dbReference type="PANTHER" id="PTHR43861:SF1">
    <property type="entry name" value="TRANS-ACONITATE 2-METHYLTRANSFERASE"/>
    <property type="match status" value="1"/>
</dbReference>
<sequence>MPHSPRPILRATQTRPFYISSRYQLRLPSSSRYTPSFQTGHNQLCQIHRLLSTISAPTKDTWSPSQYEKFSEQRSLPIRDLINAVKPHLTTTTPTIYDLGCGSATSTSMLASAFPDARIIGVDSSEAMLSEARKRMPGTDFQDCDIQDWSVDPDVISRVKESKGQIMLFSNSTFHWLPQRTRIPTLTRLLDPLPPGSILALQFPSTHRSPTHIQMRKTASVRNAPWSKYFGKGRFPDFDRAESAARYYSSLGGLCEKMEVWKTEYMHVVPDTQAIVEWVKGTGLRPFLDWIEGPNERAAFLKEYERWVAKEYGGPENRVVVEGRTEGVVLGYRRQFVLGVRK</sequence>
<dbReference type="SUPFAM" id="SSF53335">
    <property type="entry name" value="S-adenosyl-L-methionine-dependent methyltransferases"/>
    <property type="match status" value="1"/>
</dbReference>
<feature type="domain" description="Methyltransferase" evidence="3">
    <location>
        <begin position="96"/>
        <end position="178"/>
    </location>
</feature>
<dbReference type="PANTHER" id="PTHR43861">
    <property type="entry name" value="TRANS-ACONITATE 2-METHYLTRANSFERASE-RELATED"/>
    <property type="match status" value="1"/>
</dbReference>
<evidence type="ECO:0000313" key="4">
    <source>
        <dbReference type="EMBL" id="KAF2750571.1"/>
    </source>
</evidence>
<keyword evidence="1 4" id="KW-0489">Methyltransferase</keyword>
<dbReference type="Proteomes" id="UP000799440">
    <property type="component" value="Unassembled WGS sequence"/>
</dbReference>
<dbReference type="Gene3D" id="1.10.150.290">
    <property type="entry name" value="S-adenosyl-L-methionine-dependent methyltransferases"/>
    <property type="match status" value="1"/>
</dbReference>
<dbReference type="OrthoDB" id="66144at2759"/>
<dbReference type="GO" id="GO:0032259">
    <property type="term" value="P:methylation"/>
    <property type="evidence" value="ECO:0007669"/>
    <property type="project" value="UniProtKB-KW"/>
</dbReference>
<dbReference type="GO" id="GO:0030798">
    <property type="term" value="F:trans-aconitate 2-methyltransferase activity"/>
    <property type="evidence" value="ECO:0007669"/>
    <property type="project" value="InterPro"/>
</dbReference>
<evidence type="ECO:0000259" key="3">
    <source>
        <dbReference type="Pfam" id="PF13649"/>
    </source>
</evidence>
<dbReference type="AlphaFoldDB" id="A0A6A6VMZ3"/>
<dbReference type="InterPro" id="IPR023149">
    <property type="entry name" value="Trans_acon_MeTrfase_C"/>
</dbReference>
<protein>
    <submittedName>
        <fullName evidence="4">S-adenosyl-L-methionine-dependent methyltransferase</fullName>
    </submittedName>
</protein>
<evidence type="ECO:0000256" key="2">
    <source>
        <dbReference type="ARBA" id="ARBA00022679"/>
    </source>
</evidence>
<dbReference type="InterPro" id="IPR041698">
    <property type="entry name" value="Methyltransf_25"/>
</dbReference>
<keyword evidence="5" id="KW-1185">Reference proteome</keyword>
<evidence type="ECO:0000256" key="1">
    <source>
        <dbReference type="ARBA" id="ARBA00022603"/>
    </source>
</evidence>
<dbReference type="Pfam" id="PF13649">
    <property type="entry name" value="Methyltransf_25"/>
    <property type="match status" value="1"/>
</dbReference>
<organism evidence="4 5">
    <name type="scientific">Sporormia fimetaria CBS 119925</name>
    <dbReference type="NCBI Taxonomy" id="1340428"/>
    <lineage>
        <taxon>Eukaryota</taxon>
        <taxon>Fungi</taxon>
        <taxon>Dikarya</taxon>
        <taxon>Ascomycota</taxon>
        <taxon>Pezizomycotina</taxon>
        <taxon>Dothideomycetes</taxon>
        <taxon>Pleosporomycetidae</taxon>
        <taxon>Pleosporales</taxon>
        <taxon>Sporormiaceae</taxon>
        <taxon>Sporormia</taxon>
    </lineage>
</organism>
<keyword evidence="2" id="KW-0808">Transferase</keyword>
<reference evidence="4" key="1">
    <citation type="journal article" date="2020" name="Stud. Mycol.">
        <title>101 Dothideomycetes genomes: a test case for predicting lifestyles and emergence of pathogens.</title>
        <authorList>
            <person name="Haridas S."/>
            <person name="Albert R."/>
            <person name="Binder M."/>
            <person name="Bloem J."/>
            <person name="Labutti K."/>
            <person name="Salamov A."/>
            <person name="Andreopoulos B."/>
            <person name="Baker S."/>
            <person name="Barry K."/>
            <person name="Bills G."/>
            <person name="Bluhm B."/>
            <person name="Cannon C."/>
            <person name="Castanera R."/>
            <person name="Culley D."/>
            <person name="Daum C."/>
            <person name="Ezra D."/>
            <person name="Gonzalez J."/>
            <person name="Henrissat B."/>
            <person name="Kuo A."/>
            <person name="Liang C."/>
            <person name="Lipzen A."/>
            <person name="Lutzoni F."/>
            <person name="Magnuson J."/>
            <person name="Mondo S."/>
            <person name="Nolan M."/>
            <person name="Ohm R."/>
            <person name="Pangilinan J."/>
            <person name="Park H.-J."/>
            <person name="Ramirez L."/>
            <person name="Alfaro M."/>
            <person name="Sun H."/>
            <person name="Tritt A."/>
            <person name="Yoshinaga Y."/>
            <person name="Zwiers L.-H."/>
            <person name="Turgeon B."/>
            <person name="Goodwin S."/>
            <person name="Spatafora J."/>
            <person name="Crous P."/>
            <person name="Grigoriev I."/>
        </authorList>
    </citation>
    <scope>NUCLEOTIDE SEQUENCE</scope>
    <source>
        <strain evidence="4">CBS 119925</strain>
    </source>
</reference>
<dbReference type="InterPro" id="IPR029063">
    <property type="entry name" value="SAM-dependent_MTases_sf"/>
</dbReference>
<dbReference type="Gene3D" id="3.40.50.150">
    <property type="entry name" value="Vaccinia Virus protein VP39"/>
    <property type="match status" value="1"/>
</dbReference>
<name>A0A6A6VMZ3_9PLEO</name>
<accession>A0A6A6VMZ3</accession>